<keyword evidence="6" id="KW-0418">Kinase</keyword>
<organism evidence="11 12">
    <name type="scientific">Rathayibacter festucae</name>
    <dbReference type="NCBI Taxonomy" id="110937"/>
    <lineage>
        <taxon>Bacteria</taxon>
        <taxon>Bacillati</taxon>
        <taxon>Actinomycetota</taxon>
        <taxon>Actinomycetes</taxon>
        <taxon>Micrococcales</taxon>
        <taxon>Microbacteriaceae</taxon>
        <taxon>Rathayibacter</taxon>
    </lineage>
</organism>
<geneLocation type="plasmid" evidence="11 12">
    <name>unnamed2</name>
</geneLocation>
<dbReference type="EMBL" id="CP047182">
    <property type="protein sequence ID" value="QHC65080.1"/>
    <property type="molecule type" value="Genomic_DNA"/>
</dbReference>
<keyword evidence="11" id="KW-0614">Plasmid</keyword>
<evidence type="ECO:0000259" key="10">
    <source>
        <dbReference type="SMART" id="SM00387"/>
    </source>
</evidence>
<keyword evidence="9" id="KW-0472">Membrane</keyword>
<sequence length="384" mass="40074">MSGLLRRIPLRAVDVAVAVAFVGFWWSAEAGRLAGPDGLARGAVILLVALVIAIGVGRPWIAAGAAAVVVTVSLLLLDYESGTLWPSALGVAYIAARTGAQTMTRGRWLLSVVLVVAGFALALPTGGPVFAAVLAGAVALAWAGGHLSRVSRERARLLAEQRVLTRGLEDAGRELNLISERARIARDVHDIMAQSLSIVLAQADGAARLVQVDPGRAQASLGVISDVARSSLVEVRMLIESIGPSPVTLDQPTLSELPHLIERFDSAGLTVGFAEDGERLTLTEGQQLAVYRIVQEALTNALRYSGDHPNAFIRLLWNGTALLLEVTSHGRPGREPSVGSGMGVAGMKERAELAGGWLTAEGTDGDGSFVVTASIPAPDSESGL</sequence>
<evidence type="ECO:0000256" key="4">
    <source>
        <dbReference type="ARBA" id="ARBA00022679"/>
    </source>
</evidence>
<evidence type="ECO:0000256" key="5">
    <source>
        <dbReference type="ARBA" id="ARBA00022741"/>
    </source>
</evidence>
<dbReference type="InterPro" id="IPR050482">
    <property type="entry name" value="Sensor_HK_TwoCompSys"/>
</dbReference>
<evidence type="ECO:0000256" key="2">
    <source>
        <dbReference type="ARBA" id="ARBA00012438"/>
    </source>
</evidence>
<keyword evidence="9" id="KW-1133">Transmembrane helix</keyword>
<keyword evidence="3" id="KW-0597">Phosphoprotein</keyword>
<dbReference type="Gene3D" id="3.30.565.10">
    <property type="entry name" value="Histidine kinase-like ATPase, C-terminal domain"/>
    <property type="match status" value="1"/>
</dbReference>
<dbReference type="PANTHER" id="PTHR24421:SF10">
    <property type="entry name" value="NITRATE_NITRITE SENSOR PROTEIN NARQ"/>
    <property type="match status" value="1"/>
</dbReference>
<accession>A0ABX6H5L3</accession>
<dbReference type="Proteomes" id="UP000464597">
    <property type="component" value="Plasmid unnamed2"/>
</dbReference>
<evidence type="ECO:0000256" key="7">
    <source>
        <dbReference type="ARBA" id="ARBA00022840"/>
    </source>
</evidence>
<dbReference type="Pfam" id="PF02518">
    <property type="entry name" value="HATPase_c"/>
    <property type="match status" value="1"/>
</dbReference>
<keyword evidence="7" id="KW-0067">ATP-binding</keyword>
<keyword evidence="12" id="KW-1185">Reference proteome</keyword>
<dbReference type="CDD" id="cd16917">
    <property type="entry name" value="HATPase_UhpB-NarQ-NarX-like"/>
    <property type="match status" value="1"/>
</dbReference>
<dbReference type="Gene3D" id="1.20.5.1930">
    <property type="match status" value="1"/>
</dbReference>
<dbReference type="InterPro" id="IPR003594">
    <property type="entry name" value="HATPase_dom"/>
</dbReference>
<dbReference type="EC" id="2.7.13.3" evidence="2"/>
<evidence type="ECO:0000256" key="9">
    <source>
        <dbReference type="SAM" id="Phobius"/>
    </source>
</evidence>
<dbReference type="RefSeq" id="WP_159424240.1">
    <property type="nucleotide sequence ID" value="NZ_CP047182.1"/>
</dbReference>
<feature type="transmembrane region" description="Helical" evidence="9">
    <location>
        <begin position="107"/>
        <end position="123"/>
    </location>
</feature>
<feature type="transmembrane region" description="Helical" evidence="9">
    <location>
        <begin position="12"/>
        <end position="28"/>
    </location>
</feature>
<evidence type="ECO:0000313" key="12">
    <source>
        <dbReference type="Proteomes" id="UP000464597"/>
    </source>
</evidence>
<dbReference type="PANTHER" id="PTHR24421">
    <property type="entry name" value="NITRATE/NITRITE SENSOR PROTEIN NARX-RELATED"/>
    <property type="match status" value="1"/>
</dbReference>
<evidence type="ECO:0000256" key="6">
    <source>
        <dbReference type="ARBA" id="ARBA00022777"/>
    </source>
</evidence>
<feature type="transmembrane region" description="Helical" evidence="9">
    <location>
        <begin position="34"/>
        <end position="53"/>
    </location>
</feature>
<keyword evidence="8" id="KW-0902">Two-component regulatory system</keyword>
<evidence type="ECO:0000256" key="3">
    <source>
        <dbReference type="ARBA" id="ARBA00022553"/>
    </source>
</evidence>
<evidence type="ECO:0000256" key="1">
    <source>
        <dbReference type="ARBA" id="ARBA00000085"/>
    </source>
</evidence>
<evidence type="ECO:0000313" key="11">
    <source>
        <dbReference type="EMBL" id="QHC65080.1"/>
    </source>
</evidence>
<dbReference type="Pfam" id="PF07730">
    <property type="entry name" value="HisKA_3"/>
    <property type="match status" value="1"/>
</dbReference>
<keyword evidence="9" id="KW-0812">Transmembrane</keyword>
<feature type="domain" description="Histidine kinase/HSP90-like ATPase" evidence="10">
    <location>
        <begin position="285"/>
        <end position="379"/>
    </location>
</feature>
<keyword evidence="5" id="KW-0547">Nucleotide-binding</keyword>
<proteinExistence type="predicted"/>
<keyword evidence="4" id="KW-0808">Transferase</keyword>
<dbReference type="InterPro" id="IPR036890">
    <property type="entry name" value="HATPase_C_sf"/>
</dbReference>
<comment type="catalytic activity">
    <reaction evidence="1">
        <text>ATP + protein L-histidine = ADP + protein N-phospho-L-histidine.</text>
        <dbReference type="EC" id="2.7.13.3"/>
    </reaction>
</comment>
<dbReference type="SUPFAM" id="SSF55874">
    <property type="entry name" value="ATPase domain of HSP90 chaperone/DNA topoisomerase II/histidine kinase"/>
    <property type="match status" value="1"/>
</dbReference>
<name>A0ABX6H5L3_9MICO</name>
<dbReference type="SMART" id="SM00387">
    <property type="entry name" value="HATPase_c"/>
    <property type="match status" value="1"/>
</dbReference>
<dbReference type="InterPro" id="IPR011712">
    <property type="entry name" value="Sig_transdc_His_kin_sub3_dim/P"/>
</dbReference>
<protein>
    <recommendedName>
        <fullName evidence="2">histidine kinase</fullName>
        <ecNumber evidence="2">2.7.13.3</ecNumber>
    </recommendedName>
</protein>
<evidence type="ECO:0000256" key="8">
    <source>
        <dbReference type="ARBA" id="ARBA00023012"/>
    </source>
</evidence>
<gene>
    <name evidence="11" type="ORF">GSU69_19700</name>
</gene>
<reference evidence="12" key="1">
    <citation type="submission" date="2019-12" db="EMBL/GenBank/DDBJ databases">
        <title>Complete and draft genome sequences of new strains and members of some known species of the genus Rathayibacter isolated from plants.</title>
        <authorList>
            <person name="Tarlachkov S.V."/>
            <person name="Starodumova I.P."/>
            <person name="Dorofeeva L.V."/>
            <person name="Prisyazhnaya N.V."/>
            <person name="Leyn S."/>
            <person name="Zlamal J."/>
            <person name="Elan M."/>
            <person name="Osterman A.L."/>
            <person name="Nadler S."/>
            <person name="Subbotin S.A."/>
            <person name="Evtushenko L.I."/>
        </authorList>
    </citation>
    <scope>NUCLEOTIDE SEQUENCE [LARGE SCALE GENOMIC DNA]</scope>
    <source>
        <strain evidence="12">VKM Ac-2802</strain>
        <plasmid evidence="12">unnamed2</plasmid>
    </source>
</reference>